<comment type="caution">
    <text evidence="5">The sequence shown here is derived from an EMBL/GenBank/DDBJ whole genome shotgun (WGS) entry which is preliminary data.</text>
</comment>
<dbReference type="InterPro" id="IPR054491">
    <property type="entry name" value="MGH1-like_GH"/>
</dbReference>
<dbReference type="SUPFAM" id="SSF48208">
    <property type="entry name" value="Six-hairpin glycosidases"/>
    <property type="match status" value="1"/>
</dbReference>
<organism evidence="5 6">
    <name type="scientific">Tessaracoccus antarcticus</name>
    <dbReference type="NCBI Taxonomy" id="2479848"/>
    <lineage>
        <taxon>Bacteria</taxon>
        <taxon>Bacillati</taxon>
        <taxon>Actinomycetota</taxon>
        <taxon>Actinomycetes</taxon>
        <taxon>Propionibacteriales</taxon>
        <taxon>Propionibacteriaceae</taxon>
        <taxon>Tessaracoccus</taxon>
    </lineage>
</organism>
<proteinExistence type="inferred from homology"/>
<dbReference type="AlphaFoldDB" id="A0A3M0GBE2"/>
<comment type="similarity">
    <text evidence="1">Belongs to the glycosyl hydrolase 63 family.</text>
</comment>
<dbReference type="PANTHER" id="PTHR10412:SF11">
    <property type="entry name" value="MANNOSYL-OLIGOSACCHARIDE GLUCOSIDASE"/>
    <property type="match status" value="1"/>
</dbReference>
<evidence type="ECO:0000256" key="2">
    <source>
        <dbReference type="ARBA" id="ARBA00022801"/>
    </source>
</evidence>
<evidence type="ECO:0000259" key="4">
    <source>
        <dbReference type="Pfam" id="PF22422"/>
    </source>
</evidence>
<dbReference type="Gene3D" id="1.50.10.10">
    <property type="match status" value="1"/>
</dbReference>
<dbReference type="InterPro" id="IPR012341">
    <property type="entry name" value="6hp_glycosidase-like_sf"/>
</dbReference>
<dbReference type="Pfam" id="PF22422">
    <property type="entry name" value="MGH1-like_GH"/>
    <property type="match status" value="1"/>
</dbReference>
<gene>
    <name evidence="5" type="ORF">EAX62_03465</name>
</gene>
<name>A0A3M0GBE2_9ACTN</name>
<accession>A0A3M0GBE2</accession>
<dbReference type="GO" id="GO:0009311">
    <property type="term" value="P:oligosaccharide metabolic process"/>
    <property type="evidence" value="ECO:0007669"/>
    <property type="project" value="InterPro"/>
</dbReference>
<dbReference type="PANTHER" id="PTHR10412">
    <property type="entry name" value="MANNOSYL-OLIGOSACCHARIDE GLUCOSIDASE"/>
    <property type="match status" value="1"/>
</dbReference>
<dbReference type="InterPro" id="IPR008928">
    <property type="entry name" value="6-hairpin_glycosidase_sf"/>
</dbReference>
<sequence length="566" mass="60673">MPPVPTGDLPVLDLDEIPYTVGYSRLFVRADGDALTVYRAAYERSLAESIVVGSLRLRDTTGGVVAVLRATPLGIEFADGTTLVVTPRDTVHIGTLPPGTSLEMDLSLPRMEAGLTPDRLVLPTDATASVTEVLTRVGTPTGGDILIACAGPLPEPVSHEQVLAVTSTNVRAWLARCPTVEHQWQSLVTLCWWVLGVNTLELGGAALGRAVVPSKLGYVGLWQWDAYFIAIGLRHGDPELAVEQLRVALSHPQPSGQLPDVVHEDGVLASSDDLPPGDLETLRAMASPSLAHSRIPLTKPPLTALAVALVAEQSSSDIVDEFIDAIVASQDWWYAESDPRGTGTPAYLHPYSSGLDDSPIFDHDAMVSSPDLAAYLILQDRILAGWLRERGRAQDADRCTLRADGALVALAAQWEPHRGFFPSIGDSGQPLSTDAVVGLLPLLVEDLPSEMAAALLAASTDPHRYGTPHRLPTVAADDPSFSPERMWRGPVWVNINWLVARGMRQQGFAAAADALERETLEMATLSGGPHEYFNPMDASKPPRSTTCFGWSSALLVDMAVRLSSAD</sequence>
<dbReference type="GO" id="GO:0004573">
    <property type="term" value="F:Glc3Man9GlcNAc2 oligosaccharide glucosidase activity"/>
    <property type="evidence" value="ECO:0007669"/>
    <property type="project" value="InterPro"/>
</dbReference>
<keyword evidence="6" id="KW-1185">Reference proteome</keyword>
<keyword evidence="2" id="KW-0378">Hydrolase</keyword>
<evidence type="ECO:0000256" key="3">
    <source>
        <dbReference type="ARBA" id="ARBA00023295"/>
    </source>
</evidence>
<reference evidence="5 6" key="1">
    <citation type="submission" date="2018-10" db="EMBL/GenBank/DDBJ databases">
        <title>Tessaracoccus antarcticuss sp. nov., isolated from sediment.</title>
        <authorList>
            <person name="Zhou L.Y."/>
            <person name="Du Z.J."/>
        </authorList>
    </citation>
    <scope>NUCLEOTIDE SEQUENCE [LARGE SCALE GENOMIC DNA]</scope>
    <source>
        <strain evidence="5 6">JDX10</strain>
    </source>
</reference>
<dbReference type="EMBL" id="REFW01000001">
    <property type="protein sequence ID" value="RMB61698.1"/>
    <property type="molecule type" value="Genomic_DNA"/>
</dbReference>
<protein>
    <recommendedName>
        <fullName evidence="4">Mannosylglycerate hydrolase MGH1-like glycoside hydrolase domain-containing protein</fullName>
    </recommendedName>
</protein>
<dbReference type="RefSeq" id="WP_121900245.1">
    <property type="nucleotide sequence ID" value="NZ_REFW01000001.1"/>
</dbReference>
<evidence type="ECO:0000313" key="5">
    <source>
        <dbReference type="EMBL" id="RMB61698.1"/>
    </source>
</evidence>
<keyword evidence="3" id="KW-0326">Glycosidase</keyword>
<feature type="domain" description="Mannosylglycerate hydrolase MGH1-like glycoside hydrolase" evidence="4">
    <location>
        <begin position="218"/>
        <end position="551"/>
    </location>
</feature>
<dbReference type="InterPro" id="IPR004888">
    <property type="entry name" value="Glycoside_hydrolase_63"/>
</dbReference>
<dbReference type="Proteomes" id="UP000275256">
    <property type="component" value="Unassembled WGS sequence"/>
</dbReference>
<dbReference type="OrthoDB" id="9781878at2"/>
<dbReference type="GO" id="GO:0006487">
    <property type="term" value="P:protein N-linked glycosylation"/>
    <property type="evidence" value="ECO:0007669"/>
    <property type="project" value="TreeGrafter"/>
</dbReference>
<evidence type="ECO:0000313" key="6">
    <source>
        <dbReference type="Proteomes" id="UP000275256"/>
    </source>
</evidence>
<evidence type="ECO:0000256" key="1">
    <source>
        <dbReference type="ARBA" id="ARBA00010833"/>
    </source>
</evidence>